<reference evidence="1" key="1">
    <citation type="submission" date="2014-09" db="EMBL/GenBank/DDBJ databases">
        <authorList>
            <person name="Magalhaes I.L.F."/>
            <person name="Oliveira U."/>
            <person name="Santos F.R."/>
            <person name="Vidigal T.H.D.A."/>
            <person name="Brescovit A.D."/>
            <person name="Santos A.J."/>
        </authorList>
    </citation>
    <scope>NUCLEOTIDE SEQUENCE</scope>
    <source>
        <tissue evidence="1">Shoot tissue taken approximately 20 cm above the soil surface</tissue>
    </source>
</reference>
<sequence>MQKYRRCTFNKCHRIVGLKYNVHI</sequence>
<accession>A0A0A9CCR8</accession>
<proteinExistence type="predicted"/>
<evidence type="ECO:0000313" key="1">
    <source>
        <dbReference type="EMBL" id="JAD72243.1"/>
    </source>
</evidence>
<dbReference type="EMBL" id="GBRH01225652">
    <property type="protein sequence ID" value="JAD72243.1"/>
    <property type="molecule type" value="Transcribed_RNA"/>
</dbReference>
<reference evidence="1" key="2">
    <citation type="journal article" date="2015" name="Data Brief">
        <title>Shoot transcriptome of the giant reed, Arundo donax.</title>
        <authorList>
            <person name="Barrero R.A."/>
            <person name="Guerrero F.D."/>
            <person name="Moolhuijzen P."/>
            <person name="Goolsby J.A."/>
            <person name="Tidwell J."/>
            <person name="Bellgard S.E."/>
            <person name="Bellgard M.I."/>
        </authorList>
    </citation>
    <scope>NUCLEOTIDE SEQUENCE</scope>
    <source>
        <tissue evidence="1">Shoot tissue taken approximately 20 cm above the soil surface</tissue>
    </source>
</reference>
<dbReference type="AlphaFoldDB" id="A0A0A9CCR8"/>
<organism evidence="1">
    <name type="scientific">Arundo donax</name>
    <name type="common">Giant reed</name>
    <name type="synonym">Donax arundinaceus</name>
    <dbReference type="NCBI Taxonomy" id="35708"/>
    <lineage>
        <taxon>Eukaryota</taxon>
        <taxon>Viridiplantae</taxon>
        <taxon>Streptophyta</taxon>
        <taxon>Embryophyta</taxon>
        <taxon>Tracheophyta</taxon>
        <taxon>Spermatophyta</taxon>
        <taxon>Magnoliopsida</taxon>
        <taxon>Liliopsida</taxon>
        <taxon>Poales</taxon>
        <taxon>Poaceae</taxon>
        <taxon>PACMAD clade</taxon>
        <taxon>Arundinoideae</taxon>
        <taxon>Arundineae</taxon>
        <taxon>Arundo</taxon>
    </lineage>
</organism>
<name>A0A0A9CCR8_ARUDO</name>
<protein>
    <submittedName>
        <fullName evidence="1">Uncharacterized protein</fullName>
    </submittedName>
</protein>